<dbReference type="PANTHER" id="PTHR22909:SF24">
    <property type="entry name" value="GOLGI INTEGRAL MEMBRANE PROTEIN 4-RELATED"/>
    <property type="match status" value="1"/>
</dbReference>
<accession>F6XMV6</accession>
<organism evidence="4 5">
    <name type="scientific">Ciona intestinalis</name>
    <name type="common">Transparent sea squirt</name>
    <name type="synonym">Ascidia intestinalis</name>
    <dbReference type="NCBI Taxonomy" id="7719"/>
    <lineage>
        <taxon>Eukaryota</taxon>
        <taxon>Metazoa</taxon>
        <taxon>Chordata</taxon>
        <taxon>Tunicata</taxon>
        <taxon>Ascidiacea</taxon>
        <taxon>Phlebobranchia</taxon>
        <taxon>Cionidae</taxon>
        <taxon>Ciona</taxon>
    </lineage>
</organism>
<dbReference type="STRING" id="7719.ENSCINP00000005709"/>
<keyword evidence="3" id="KW-0472">Membrane</keyword>
<dbReference type="GO" id="GO:0016020">
    <property type="term" value="C:membrane"/>
    <property type="evidence" value="ECO:0000318"/>
    <property type="project" value="GO_Central"/>
</dbReference>
<dbReference type="GO" id="GO:0005794">
    <property type="term" value="C:Golgi apparatus"/>
    <property type="evidence" value="ECO:0000318"/>
    <property type="project" value="GO_Central"/>
</dbReference>
<reference evidence="4" key="3">
    <citation type="submission" date="2025-08" db="UniProtKB">
        <authorList>
            <consortium name="Ensembl"/>
        </authorList>
    </citation>
    <scope>IDENTIFICATION</scope>
</reference>
<evidence type="ECO:0000256" key="1">
    <source>
        <dbReference type="SAM" id="Coils"/>
    </source>
</evidence>
<dbReference type="InParanoid" id="F6XMV6"/>
<evidence type="ECO:0000256" key="2">
    <source>
        <dbReference type="SAM" id="MobiDB-lite"/>
    </source>
</evidence>
<feature type="compositionally biased region" description="Low complexity" evidence="2">
    <location>
        <begin position="408"/>
        <end position="422"/>
    </location>
</feature>
<reference evidence="5" key="1">
    <citation type="journal article" date="2002" name="Science">
        <title>The draft genome of Ciona intestinalis: insights into chordate and vertebrate origins.</title>
        <authorList>
            <person name="Dehal P."/>
            <person name="Satou Y."/>
            <person name="Campbell R.K."/>
            <person name="Chapman J."/>
            <person name="Degnan B."/>
            <person name="De Tomaso A."/>
            <person name="Davidson B."/>
            <person name="Di Gregorio A."/>
            <person name="Gelpke M."/>
            <person name="Goodstein D.M."/>
            <person name="Harafuji N."/>
            <person name="Hastings K.E."/>
            <person name="Ho I."/>
            <person name="Hotta K."/>
            <person name="Huang W."/>
            <person name="Kawashima T."/>
            <person name="Lemaire P."/>
            <person name="Martinez D."/>
            <person name="Meinertzhagen I.A."/>
            <person name="Necula S."/>
            <person name="Nonaka M."/>
            <person name="Putnam N."/>
            <person name="Rash S."/>
            <person name="Saiga H."/>
            <person name="Satake M."/>
            <person name="Terry A."/>
            <person name="Yamada L."/>
            <person name="Wang H.G."/>
            <person name="Awazu S."/>
            <person name="Azumi K."/>
            <person name="Boore J."/>
            <person name="Branno M."/>
            <person name="Chin-Bow S."/>
            <person name="DeSantis R."/>
            <person name="Doyle S."/>
            <person name="Francino P."/>
            <person name="Keys D.N."/>
            <person name="Haga S."/>
            <person name="Hayashi H."/>
            <person name="Hino K."/>
            <person name="Imai K.S."/>
            <person name="Inaba K."/>
            <person name="Kano S."/>
            <person name="Kobayashi K."/>
            <person name="Kobayashi M."/>
            <person name="Lee B.I."/>
            <person name="Makabe K.W."/>
            <person name="Manohar C."/>
            <person name="Matassi G."/>
            <person name="Medina M."/>
            <person name="Mochizuki Y."/>
            <person name="Mount S."/>
            <person name="Morishita T."/>
            <person name="Miura S."/>
            <person name="Nakayama A."/>
            <person name="Nishizaka S."/>
            <person name="Nomoto H."/>
            <person name="Ohta F."/>
            <person name="Oishi K."/>
            <person name="Rigoutsos I."/>
            <person name="Sano M."/>
            <person name="Sasaki A."/>
            <person name="Sasakura Y."/>
            <person name="Shoguchi E."/>
            <person name="Shin-i T."/>
            <person name="Spagnuolo A."/>
            <person name="Stainier D."/>
            <person name="Suzuki M.M."/>
            <person name="Tassy O."/>
            <person name="Takatori N."/>
            <person name="Tokuoka M."/>
            <person name="Yagi K."/>
            <person name="Yoshizaki F."/>
            <person name="Wada S."/>
            <person name="Zhang C."/>
            <person name="Hyatt P.D."/>
            <person name="Larimer F."/>
            <person name="Detter C."/>
            <person name="Doggett N."/>
            <person name="Glavina T."/>
            <person name="Hawkins T."/>
            <person name="Richardson P."/>
            <person name="Lucas S."/>
            <person name="Kohara Y."/>
            <person name="Levine M."/>
            <person name="Satoh N."/>
            <person name="Rokhsar D.S."/>
        </authorList>
    </citation>
    <scope>NUCLEOTIDE SEQUENCE [LARGE SCALE GENOMIC DNA]</scope>
</reference>
<name>F6XMV6_CIOIN</name>
<dbReference type="HOGENOM" id="CLU_637017_0_0_1"/>
<dbReference type="PANTHER" id="PTHR22909">
    <property type="entry name" value="GOLGI INTEGRAL MEMBRANE PROTEIN 4"/>
    <property type="match status" value="1"/>
</dbReference>
<dbReference type="InterPro" id="IPR042336">
    <property type="entry name" value="GOLIM4"/>
</dbReference>
<keyword evidence="1" id="KW-0175">Coiled coil</keyword>
<dbReference type="GO" id="GO:0000139">
    <property type="term" value="C:Golgi membrane"/>
    <property type="evidence" value="ECO:0007669"/>
    <property type="project" value="InterPro"/>
</dbReference>
<keyword evidence="5" id="KW-1185">Reference proteome</keyword>
<dbReference type="AlphaFoldDB" id="F6XMV6"/>
<feature type="region of interest" description="Disordered" evidence="2">
    <location>
        <begin position="278"/>
        <end position="431"/>
    </location>
</feature>
<dbReference type="EMBL" id="EAAA01000098">
    <property type="status" value="NOT_ANNOTATED_CDS"/>
    <property type="molecule type" value="Genomic_DNA"/>
</dbReference>
<evidence type="ECO:0000256" key="3">
    <source>
        <dbReference type="SAM" id="Phobius"/>
    </source>
</evidence>
<dbReference type="GeneTree" id="ENSGT00390000004096"/>
<keyword evidence="3" id="KW-1133">Transmembrane helix</keyword>
<keyword evidence="3" id="KW-0812">Transmembrane</keyword>
<dbReference type="Proteomes" id="UP000008144">
    <property type="component" value="Chromosome 1"/>
</dbReference>
<sequence length="431" mass="49128">MIYTNSSKSGAMFTRKHRGMIQTSIILILMVGIGYSVYLYNLMTIKLKNMEVKTQRYHSQHQSLSSQLQVVYEERSRLESALLKEKNEHKIVKEKYDQDKQLHEDSVASSLQEQNIKYDSLKEEHTNSKNQLAEARKAIQSLEQLQQTAEKSHNDKLAELQRKQEQLNTQKESELFALQEKHRKLSDDHKRLNQLNSDLHNRLLLAQENSSNYTKLKTALTNLGYDAIQLNHPNFEKLGSLDRHVLMAHLGGSNELASALEMQRQRIALEKDIRQAAERKQRMNKEARDRELALREQKKAAQAHNIGHRGDIHAKPDANTNIVNPVGQDVQISHQDKDAQDLDDENAEDDTEDPTPNPGDADAAHPQENDAAQMENGYDQQNNQNDNQADSMQHNRYNVADQSKLDSPGLEPDPTEPGTTEPVNSDPANNE</sequence>
<feature type="transmembrane region" description="Helical" evidence="3">
    <location>
        <begin position="20"/>
        <end position="40"/>
    </location>
</feature>
<feature type="coiled-coil region" evidence="1">
    <location>
        <begin position="111"/>
        <end position="170"/>
    </location>
</feature>
<dbReference type="Ensembl" id="ENSCINT00000005709.3">
    <property type="protein sequence ID" value="ENSCINP00000005709.3"/>
    <property type="gene ID" value="ENSCING00000002798.3"/>
</dbReference>
<evidence type="ECO:0008006" key="6">
    <source>
        <dbReference type="Google" id="ProtNLM"/>
    </source>
</evidence>
<protein>
    <recommendedName>
        <fullName evidence="6">Golgi integral membrane protein 4</fullName>
    </recommendedName>
</protein>
<feature type="compositionally biased region" description="Low complexity" evidence="2">
    <location>
        <begin position="379"/>
        <end position="388"/>
    </location>
</feature>
<proteinExistence type="predicted"/>
<evidence type="ECO:0000313" key="5">
    <source>
        <dbReference type="Proteomes" id="UP000008144"/>
    </source>
</evidence>
<evidence type="ECO:0000313" key="4">
    <source>
        <dbReference type="Ensembl" id="ENSCINP00000005709.3"/>
    </source>
</evidence>
<feature type="compositionally biased region" description="Basic and acidic residues" evidence="2">
    <location>
        <begin position="278"/>
        <end position="299"/>
    </location>
</feature>
<reference evidence="4" key="4">
    <citation type="submission" date="2025-09" db="UniProtKB">
        <authorList>
            <consortium name="Ensembl"/>
        </authorList>
    </citation>
    <scope>IDENTIFICATION</scope>
</reference>
<reference evidence="4" key="2">
    <citation type="journal article" date="2008" name="Genome Biol.">
        <title>Improved genome assembly and evidence-based global gene model set for the chordate Ciona intestinalis: new insight into intron and operon populations.</title>
        <authorList>
            <person name="Satou Y."/>
            <person name="Mineta K."/>
            <person name="Ogasawara M."/>
            <person name="Sasakura Y."/>
            <person name="Shoguchi E."/>
            <person name="Ueno K."/>
            <person name="Yamada L."/>
            <person name="Matsumoto J."/>
            <person name="Wasserscheid J."/>
            <person name="Dewar K."/>
            <person name="Wiley G.B."/>
            <person name="Macmil S.L."/>
            <person name="Roe B.A."/>
            <person name="Zeller R.W."/>
            <person name="Hastings K.E."/>
            <person name="Lemaire P."/>
            <person name="Lindquist E."/>
            <person name="Endo T."/>
            <person name="Hotta K."/>
            <person name="Inaba K."/>
        </authorList>
    </citation>
    <scope>NUCLEOTIDE SEQUENCE [LARGE SCALE GENOMIC DNA]</scope>
    <source>
        <strain evidence="4">wild type</strain>
    </source>
</reference>
<feature type="compositionally biased region" description="Acidic residues" evidence="2">
    <location>
        <begin position="341"/>
        <end position="353"/>
    </location>
</feature>